<name>A0ABX8U4M3_9ACTN</name>
<feature type="signal peptide" evidence="1">
    <location>
        <begin position="1"/>
        <end position="29"/>
    </location>
</feature>
<dbReference type="Proteomes" id="UP000824681">
    <property type="component" value="Chromosome"/>
</dbReference>
<evidence type="ECO:0000313" key="3">
    <source>
        <dbReference type="EMBL" id="QYC42635.1"/>
    </source>
</evidence>
<dbReference type="Pfam" id="PF13449">
    <property type="entry name" value="Phytase-like"/>
    <property type="match status" value="1"/>
</dbReference>
<evidence type="ECO:0000256" key="1">
    <source>
        <dbReference type="SAM" id="SignalP"/>
    </source>
</evidence>
<evidence type="ECO:0000313" key="4">
    <source>
        <dbReference type="Proteomes" id="UP000824681"/>
    </source>
</evidence>
<protein>
    <recommendedName>
        <fullName evidence="2">Phytase-like domain-containing protein</fullName>
    </recommendedName>
</protein>
<keyword evidence="1" id="KW-0732">Signal</keyword>
<gene>
    <name evidence="3" type="ORF">Nocox_25160</name>
</gene>
<evidence type="ECO:0000259" key="2">
    <source>
        <dbReference type="Pfam" id="PF13449"/>
    </source>
</evidence>
<dbReference type="EMBL" id="CP068985">
    <property type="protein sequence ID" value="QYC42635.1"/>
    <property type="molecule type" value="Genomic_DNA"/>
</dbReference>
<feature type="domain" description="Phytase-like" evidence="2">
    <location>
        <begin position="56"/>
        <end position="371"/>
    </location>
</feature>
<sequence>MVQKRRTMAVAVILVVVVVAAFSAQPVSAAGRRDPVRITRLLGERSLPHMTRLDGTTVGGLSGIDHDPRTGVWYFVSGDRWRYNPARFYTGRLQIDRDTGEFRGVRLTGVTTLTRADGTPYPGYGKRESADPESIRFDRWNGRLLWGDEGDRPDDRNPRIPLSQPAVRGMDRQGRHLGAFPLPRVLRLTRAERGPRRNFGFEGLAVTPRVVTAVTEGPRYEDGALPTAGRGAPVRVTVWSRDGRLRGQYAYPLGALPAAPVPPTGDADSGVSEILAVDDLRYLALERSWMQGVGYRARLYEFDLRGATDVLGRRSLADGRPYRPVTKRLVLDLSAAASQADTQVQNYESLAWGPRLASGECTLVVGSDDNFSQEEVTRFLAFGATGCR</sequence>
<feature type="chain" id="PRO_5046484740" description="Phytase-like domain-containing protein" evidence="1">
    <location>
        <begin position="30"/>
        <end position="388"/>
    </location>
</feature>
<accession>A0ABX8U4M3</accession>
<dbReference type="InterPro" id="IPR027372">
    <property type="entry name" value="Phytase-like_dom"/>
</dbReference>
<keyword evidence="4" id="KW-1185">Reference proteome</keyword>
<reference evidence="3 4" key="1">
    <citation type="journal article" date="2021" name="ACS Chem. Biol.">
        <title>Genomic-Led Discovery of a Novel Glycopeptide Antibiotic by Nonomuraea coxensis DSM 45129.</title>
        <authorList>
            <person name="Yushchuk O."/>
            <person name="Vior N.M."/>
            <person name="Andreo-Vidal A."/>
            <person name="Berini F."/>
            <person name="Ruckert C."/>
            <person name="Busche T."/>
            <person name="Binda E."/>
            <person name="Kalinowski J."/>
            <person name="Truman A.W."/>
            <person name="Marinelli F."/>
        </authorList>
    </citation>
    <scope>NUCLEOTIDE SEQUENCE [LARGE SCALE GENOMIC DNA]</scope>
    <source>
        <strain evidence="3 4">DSM 45129</strain>
    </source>
</reference>
<dbReference type="RefSeq" id="WP_211212532.1">
    <property type="nucleotide sequence ID" value="NZ_CP068985.1"/>
</dbReference>
<proteinExistence type="predicted"/>
<organism evidence="3 4">
    <name type="scientific">Nonomuraea coxensis DSM 45129</name>
    <dbReference type="NCBI Taxonomy" id="1122611"/>
    <lineage>
        <taxon>Bacteria</taxon>
        <taxon>Bacillati</taxon>
        <taxon>Actinomycetota</taxon>
        <taxon>Actinomycetes</taxon>
        <taxon>Streptosporangiales</taxon>
        <taxon>Streptosporangiaceae</taxon>
        <taxon>Nonomuraea</taxon>
    </lineage>
</organism>